<dbReference type="InterPro" id="IPR052160">
    <property type="entry name" value="Gypsy_RT_Integrase-like"/>
</dbReference>
<gene>
    <name evidence="1" type="ORF">VitviT2T_011579</name>
</gene>
<evidence type="ECO:0000313" key="2">
    <source>
        <dbReference type="Proteomes" id="UP001227230"/>
    </source>
</evidence>
<organism evidence="1 2">
    <name type="scientific">Vitis vinifera</name>
    <name type="common">Grape</name>
    <dbReference type="NCBI Taxonomy" id="29760"/>
    <lineage>
        <taxon>Eukaryota</taxon>
        <taxon>Viridiplantae</taxon>
        <taxon>Streptophyta</taxon>
        <taxon>Embryophyta</taxon>
        <taxon>Tracheophyta</taxon>
        <taxon>Spermatophyta</taxon>
        <taxon>Magnoliopsida</taxon>
        <taxon>eudicotyledons</taxon>
        <taxon>Gunneridae</taxon>
        <taxon>Pentapetalae</taxon>
        <taxon>rosids</taxon>
        <taxon>Vitales</taxon>
        <taxon>Vitaceae</taxon>
        <taxon>Viteae</taxon>
        <taxon>Vitis</taxon>
    </lineage>
</organism>
<name>A0ABY9CB51_VITVI</name>
<protein>
    <recommendedName>
        <fullName evidence="3">Integrase zinc-binding domain-containing protein</fullName>
    </recommendedName>
</protein>
<dbReference type="EMBL" id="CP126655">
    <property type="protein sequence ID" value="WJZ92593.1"/>
    <property type="molecule type" value="Genomic_DNA"/>
</dbReference>
<evidence type="ECO:0008006" key="3">
    <source>
        <dbReference type="Google" id="ProtNLM"/>
    </source>
</evidence>
<accession>A0ABY9CB51</accession>
<sequence>MQCHAYAYRDHLSTQKTAFKVLQSGFYWPTVFKDAPKVCKSRDKCQRLRKLTKRHMMPLNPILVVELFDVWGLDFMRPFPSCFGHSYILVGVDYVSK</sequence>
<dbReference type="Proteomes" id="UP001227230">
    <property type="component" value="Chromosome 8"/>
</dbReference>
<keyword evidence="2" id="KW-1185">Reference proteome</keyword>
<dbReference type="PANTHER" id="PTHR47266">
    <property type="entry name" value="ENDONUCLEASE-RELATED"/>
    <property type="match status" value="1"/>
</dbReference>
<reference evidence="1 2" key="1">
    <citation type="journal article" date="2023" name="Hortic Res">
        <title>The complete reference genome for grapevine (Vitis vinifera L.) genetics and breeding.</title>
        <authorList>
            <person name="Shi X."/>
            <person name="Cao S."/>
            <person name="Wang X."/>
            <person name="Huang S."/>
            <person name="Wang Y."/>
            <person name="Liu Z."/>
            <person name="Liu W."/>
            <person name="Leng X."/>
            <person name="Peng Y."/>
            <person name="Wang N."/>
            <person name="Wang Y."/>
            <person name="Ma Z."/>
            <person name="Xu X."/>
            <person name="Zhang F."/>
            <person name="Xue H."/>
            <person name="Zhong H."/>
            <person name="Wang Y."/>
            <person name="Zhang K."/>
            <person name="Velt A."/>
            <person name="Avia K."/>
            <person name="Holtgrawe D."/>
            <person name="Grimplet J."/>
            <person name="Matus J.T."/>
            <person name="Ware D."/>
            <person name="Wu X."/>
            <person name="Wang H."/>
            <person name="Liu C."/>
            <person name="Fang Y."/>
            <person name="Rustenholz C."/>
            <person name="Cheng Z."/>
            <person name="Xiao H."/>
            <person name="Zhou Y."/>
        </authorList>
    </citation>
    <scope>NUCLEOTIDE SEQUENCE [LARGE SCALE GENOMIC DNA]</scope>
    <source>
        <strain evidence="2">cv. Pinot noir / PN40024</strain>
        <tissue evidence="1">Leaf</tissue>
    </source>
</reference>
<proteinExistence type="predicted"/>
<dbReference type="Gene3D" id="1.10.340.70">
    <property type="match status" value="1"/>
</dbReference>
<evidence type="ECO:0000313" key="1">
    <source>
        <dbReference type="EMBL" id="WJZ92593.1"/>
    </source>
</evidence>